<feature type="compositionally biased region" description="Pro residues" evidence="1">
    <location>
        <begin position="79"/>
        <end position="93"/>
    </location>
</feature>
<evidence type="ECO:0000313" key="2">
    <source>
        <dbReference type="EMBL" id="MEE2041271.1"/>
    </source>
</evidence>
<sequence length="93" mass="9557">MRTRPGRGHPDRWVTWADGAWSADPTTTAEAGPFLGGPVPLTPTGPIYEPTGPDGTEVAVFLGAVASIPYPVTVEGEPPAVPETPPVPDDAVA</sequence>
<feature type="compositionally biased region" description="Low complexity" evidence="1">
    <location>
        <begin position="32"/>
        <end position="46"/>
    </location>
</feature>
<dbReference type="EMBL" id="JAUZMY010000045">
    <property type="protein sequence ID" value="MEE2041271.1"/>
    <property type="molecule type" value="Genomic_DNA"/>
</dbReference>
<dbReference type="RefSeq" id="WP_330095031.1">
    <property type="nucleotide sequence ID" value="NZ_JAUZMY010000045.1"/>
</dbReference>
<organism evidence="2 3">
    <name type="scientific">Nocardiopsis codii</name>
    <dbReference type="NCBI Taxonomy" id="3065942"/>
    <lineage>
        <taxon>Bacteria</taxon>
        <taxon>Bacillati</taxon>
        <taxon>Actinomycetota</taxon>
        <taxon>Actinomycetes</taxon>
        <taxon>Streptosporangiales</taxon>
        <taxon>Nocardiopsidaceae</taxon>
        <taxon>Nocardiopsis</taxon>
    </lineage>
</organism>
<gene>
    <name evidence="2" type="ORF">Q8791_29005</name>
</gene>
<name>A0ABU7KGA6_9ACTN</name>
<comment type="caution">
    <text evidence="2">The sequence shown here is derived from an EMBL/GenBank/DDBJ whole genome shotgun (WGS) entry which is preliminary data.</text>
</comment>
<dbReference type="Proteomes" id="UP001356095">
    <property type="component" value="Unassembled WGS sequence"/>
</dbReference>
<evidence type="ECO:0008006" key="4">
    <source>
        <dbReference type="Google" id="ProtNLM"/>
    </source>
</evidence>
<protein>
    <recommendedName>
        <fullName evidence="4">DUF2510 domain-containing protein</fullName>
    </recommendedName>
</protein>
<accession>A0ABU7KGA6</accession>
<evidence type="ECO:0000313" key="3">
    <source>
        <dbReference type="Proteomes" id="UP001356095"/>
    </source>
</evidence>
<feature type="region of interest" description="Disordered" evidence="1">
    <location>
        <begin position="23"/>
        <end position="47"/>
    </location>
</feature>
<proteinExistence type="predicted"/>
<feature type="region of interest" description="Disordered" evidence="1">
    <location>
        <begin position="72"/>
        <end position="93"/>
    </location>
</feature>
<evidence type="ECO:0000256" key="1">
    <source>
        <dbReference type="SAM" id="MobiDB-lite"/>
    </source>
</evidence>
<reference evidence="2 3" key="1">
    <citation type="submission" date="2023-08" db="EMBL/GenBank/DDBJ databases">
        <authorList>
            <person name="Girao M."/>
            <person name="Carvalho M.F."/>
        </authorList>
    </citation>
    <scope>NUCLEOTIDE SEQUENCE [LARGE SCALE GENOMIC DNA]</scope>
    <source>
        <strain evidence="2 3">CT-R113</strain>
    </source>
</reference>
<keyword evidence="3" id="KW-1185">Reference proteome</keyword>